<feature type="compositionally biased region" description="Basic and acidic residues" evidence="1">
    <location>
        <begin position="239"/>
        <end position="264"/>
    </location>
</feature>
<evidence type="ECO:0000313" key="5">
    <source>
        <dbReference type="Proteomes" id="UP001283341"/>
    </source>
</evidence>
<reference evidence="4" key="2">
    <citation type="submission" date="2023-06" db="EMBL/GenBank/DDBJ databases">
        <authorList>
            <consortium name="Lawrence Berkeley National Laboratory"/>
            <person name="Haridas S."/>
            <person name="Hensen N."/>
            <person name="Bonometti L."/>
            <person name="Westerberg I."/>
            <person name="Brannstrom I.O."/>
            <person name="Guillou S."/>
            <person name="Cros-Aarteil S."/>
            <person name="Calhoun S."/>
            <person name="Kuo A."/>
            <person name="Mondo S."/>
            <person name="Pangilinan J."/>
            <person name="Riley R."/>
            <person name="Labutti K."/>
            <person name="Andreopoulos B."/>
            <person name="Lipzen A."/>
            <person name="Chen C."/>
            <person name="Yanf M."/>
            <person name="Daum C."/>
            <person name="Ng V."/>
            <person name="Clum A."/>
            <person name="Steindorff A."/>
            <person name="Ohm R."/>
            <person name="Martin F."/>
            <person name="Silar P."/>
            <person name="Natvig D."/>
            <person name="Lalanne C."/>
            <person name="Gautier V."/>
            <person name="Ament-Velasquez S.L."/>
            <person name="Kruys A."/>
            <person name="Hutchinson M.I."/>
            <person name="Powell A.J."/>
            <person name="Barry K."/>
            <person name="Miller A.N."/>
            <person name="Grigoriev I.V."/>
            <person name="Debuchy R."/>
            <person name="Gladieux P."/>
            <person name="Thoren M.H."/>
            <person name="Johannesson H."/>
        </authorList>
    </citation>
    <scope>NUCLEOTIDE SEQUENCE</scope>
    <source>
        <strain evidence="4">CBS 118394</strain>
    </source>
</reference>
<dbReference type="InterPro" id="IPR001623">
    <property type="entry name" value="DnaJ_domain"/>
</dbReference>
<dbReference type="PROSITE" id="PS50076">
    <property type="entry name" value="DNAJ_2"/>
    <property type="match status" value="1"/>
</dbReference>
<protein>
    <recommendedName>
        <fullName evidence="3">J domain-containing protein</fullName>
    </recommendedName>
</protein>
<dbReference type="EMBL" id="JAUEDM010000002">
    <property type="protein sequence ID" value="KAK3326428.1"/>
    <property type="molecule type" value="Genomic_DNA"/>
</dbReference>
<dbReference type="CDD" id="cd06257">
    <property type="entry name" value="DnaJ"/>
    <property type="match status" value="1"/>
</dbReference>
<dbReference type="InterPro" id="IPR053025">
    <property type="entry name" value="Mito_ATP_Synthase-Asso"/>
</dbReference>
<dbReference type="Pfam" id="PF00226">
    <property type="entry name" value="DnaJ"/>
    <property type="match status" value="1"/>
</dbReference>
<dbReference type="Gene3D" id="1.10.287.110">
    <property type="entry name" value="DnaJ domain"/>
    <property type="match status" value="1"/>
</dbReference>
<dbReference type="AlphaFoldDB" id="A0AAE0IJS1"/>
<feature type="compositionally biased region" description="Polar residues" evidence="1">
    <location>
        <begin position="192"/>
        <end position="203"/>
    </location>
</feature>
<feature type="compositionally biased region" description="Basic residues" evidence="1">
    <location>
        <begin position="127"/>
        <end position="141"/>
    </location>
</feature>
<keyword evidence="2" id="KW-1133">Transmembrane helix</keyword>
<keyword evidence="5" id="KW-1185">Reference proteome</keyword>
<evidence type="ECO:0000259" key="3">
    <source>
        <dbReference type="PROSITE" id="PS50076"/>
    </source>
</evidence>
<feature type="region of interest" description="Disordered" evidence="1">
    <location>
        <begin position="127"/>
        <end position="272"/>
    </location>
</feature>
<keyword evidence="2" id="KW-0812">Transmembrane</keyword>
<keyword evidence="2" id="KW-0472">Membrane</keyword>
<dbReference type="Proteomes" id="UP001283341">
    <property type="component" value="Unassembled WGS sequence"/>
</dbReference>
<dbReference type="InterPro" id="IPR036869">
    <property type="entry name" value="J_dom_sf"/>
</dbReference>
<name>A0AAE0IJS1_9PEZI</name>
<reference evidence="4" key="1">
    <citation type="journal article" date="2023" name="Mol. Phylogenet. Evol.">
        <title>Genome-scale phylogeny and comparative genomics of the fungal order Sordariales.</title>
        <authorList>
            <person name="Hensen N."/>
            <person name="Bonometti L."/>
            <person name="Westerberg I."/>
            <person name="Brannstrom I.O."/>
            <person name="Guillou S."/>
            <person name="Cros-Aarteil S."/>
            <person name="Calhoun S."/>
            <person name="Haridas S."/>
            <person name="Kuo A."/>
            <person name="Mondo S."/>
            <person name="Pangilinan J."/>
            <person name="Riley R."/>
            <person name="LaButti K."/>
            <person name="Andreopoulos B."/>
            <person name="Lipzen A."/>
            <person name="Chen C."/>
            <person name="Yan M."/>
            <person name="Daum C."/>
            <person name="Ng V."/>
            <person name="Clum A."/>
            <person name="Steindorff A."/>
            <person name="Ohm R.A."/>
            <person name="Martin F."/>
            <person name="Silar P."/>
            <person name="Natvig D.O."/>
            <person name="Lalanne C."/>
            <person name="Gautier V."/>
            <person name="Ament-Velasquez S.L."/>
            <person name="Kruys A."/>
            <person name="Hutchinson M.I."/>
            <person name="Powell A.J."/>
            <person name="Barry K."/>
            <person name="Miller A.N."/>
            <person name="Grigoriev I.V."/>
            <person name="Debuchy R."/>
            <person name="Gladieux P."/>
            <person name="Hiltunen Thoren M."/>
            <person name="Johannesson H."/>
        </authorList>
    </citation>
    <scope>NUCLEOTIDE SEQUENCE</scope>
    <source>
        <strain evidence="4">CBS 118394</strain>
    </source>
</reference>
<comment type="caution">
    <text evidence="4">The sequence shown here is derived from an EMBL/GenBank/DDBJ whole genome shotgun (WGS) entry which is preliminary data.</text>
</comment>
<accession>A0AAE0IJS1</accession>
<feature type="compositionally biased region" description="Low complexity" evidence="1">
    <location>
        <begin position="204"/>
        <end position="213"/>
    </location>
</feature>
<dbReference type="SUPFAM" id="SSF46565">
    <property type="entry name" value="Chaperone J-domain"/>
    <property type="match status" value="1"/>
</dbReference>
<evidence type="ECO:0000256" key="2">
    <source>
        <dbReference type="SAM" id="Phobius"/>
    </source>
</evidence>
<gene>
    <name evidence="4" type="ORF">B0H66DRAFT_600551</name>
</gene>
<feature type="transmembrane region" description="Helical" evidence="2">
    <location>
        <begin position="282"/>
        <end position="303"/>
    </location>
</feature>
<proteinExistence type="predicted"/>
<sequence>MPLRYNTPIGATALHRGLARLVYRHRPPVIKNPTSFGKLFHTSRILNAQVQDDTSKNHYETLNVHPDASASEIKKSFYTLSKRHHPDVNPSDPHASCRFMRISEAYSILGHTEKRANYDRDFLRRQPHHRHAAHHHHHKGSYHSTGPAGGRPASGLSSRRRGTFQGPPPSFFRSGGWGNQGAKRQAAHEDSTGSTDYNPQTNASSSSFGSGSSDSGGMGPGQRPYPRGRNENVPPHFDSVSHERTHRRVDERRAQQRRNRENATKDWSSSPWETETGMARGFFLVSGVLVVAVLGPYFAVLLWEGTTNWARGSGRKRRDD</sequence>
<dbReference type="SMART" id="SM00271">
    <property type="entry name" value="DnaJ"/>
    <property type="match status" value="1"/>
</dbReference>
<evidence type="ECO:0000313" key="4">
    <source>
        <dbReference type="EMBL" id="KAK3326428.1"/>
    </source>
</evidence>
<organism evidence="4 5">
    <name type="scientific">Apodospora peruviana</name>
    <dbReference type="NCBI Taxonomy" id="516989"/>
    <lineage>
        <taxon>Eukaryota</taxon>
        <taxon>Fungi</taxon>
        <taxon>Dikarya</taxon>
        <taxon>Ascomycota</taxon>
        <taxon>Pezizomycotina</taxon>
        <taxon>Sordariomycetes</taxon>
        <taxon>Sordariomycetidae</taxon>
        <taxon>Sordariales</taxon>
        <taxon>Lasiosphaeriaceae</taxon>
        <taxon>Apodospora</taxon>
    </lineage>
</organism>
<dbReference type="PANTHER" id="PTHR44873:SF1">
    <property type="entry name" value="DNAJ HOMOLOG SUBFAMILY C MEMBER 30, MITOCHONDRIAL"/>
    <property type="match status" value="1"/>
</dbReference>
<dbReference type="PANTHER" id="PTHR44873">
    <property type="entry name" value="DNAJ HOMOLOG SUBFAMILY C MEMBER 30, MITOCHONDRIAL"/>
    <property type="match status" value="1"/>
</dbReference>
<dbReference type="PRINTS" id="PR00625">
    <property type="entry name" value="JDOMAIN"/>
</dbReference>
<evidence type="ECO:0000256" key="1">
    <source>
        <dbReference type="SAM" id="MobiDB-lite"/>
    </source>
</evidence>
<feature type="domain" description="J" evidence="3">
    <location>
        <begin position="57"/>
        <end position="122"/>
    </location>
</feature>